<dbReference type="Pfam" id="PF09369">
    <property type="entry name" value="MZB"/>
    <property type="match status" value="1"/>
</dbReference>
<dbReference type="PANTHER" id="PTHR47957:SF3">
    <property type="entry name" value="ATP-DEPENDENT HELICASE HRQ1"/>
    <property type="match status" value="1"/>
</dbReference>
<dbReference type="PROSITE" id="PS51194">
    <property type="entry name" value="HELICASE_CTER"/>
    <property type="match status" value="1"/>
</dbReference>
<evidence type="ECO:0000259" key="3">
    <source>
        <dbReference type="PROSITE" id="PS51192"/>
    </source>
</evidence>
<keyword evidence="1" id="KW-0547">Nucleotide-binding</keyword>
<feature type="domain" description="Helicase ATP-binding" evidence="3">
    <location>
        <begin position="97"/>
        <end position="323"/>
    </location>
</feature>
<dbReference type="SMART" id="SM00490">
    <property type="entry name" value="HELICc"/>
    <property type="match status" value="1"/>
</dbReference>
<evidence type="ECO:0000259" key="4">
    <source>
        <dbReference type="PROSITE" id="PS51194"/>
    </source>
</evidence>
<gene>
    <name evidence="5" type="ORF">ENS56_08825</name>
</gene>
<accession>A0A832DNA9</accession>
<keyword evidence="2" id="KW-0067">ATP-binding</keyword>
<evidence type="ECO:0000313" key="5">
    <source>
        <dbReference type="EMBL" id="HGT48126.1"/>
    </source>
</evidence>
<dbReference type="GO" id="GO:0006289">
    <property type="term" value="P:nucleotide-excision repair"/>
    <property type="evidence" value="ECO:0007669"/>
    <property type="project" value="TreeGrafter"/>
</dbReference>
<dbReference type="PROSITE" id="PS51192">
    <property type="entry name" value="HELICASE_ATP_BIND_1"/>
    <property type="match status" value="1"/>
</dbReference>
<dbReference type="Pfam" id="PF00271">
    <property type="entry name" value="Helicase_C"/>
    <property type="match status" value="1"/>
</dbReference>
<dbReference type="PANTHER" id="PTHR47957">
    <property type="entry name" value="ATP-DEPENDENT HELICASE HRQ1"/>
    <property type="match status" value="1"/>
</dbReference>
<dbReference type="GO" id="GO:0003676">
    <property type="term" value="F:nucleic acid binding"/>
    <property type="evidence" value="ECO:0007669"/>
    <property type="project" value="InterPro"/>
</dbReference>
<name>A0A832DNA9_9BACT</name>
<feature type="domain" description="Helicase C-terminal" evidence="4">
    <location>
        <begin position="958"/>
        <end position="1135"/>
    </location>
</feature>
<dbReference type="EMBL" id="DSVI01000010">
    <property type="protein sequence ID" value="HGT48126.1"/>
    <property type="molecule type" value="Genomic_DNA"/>
</dbReference>
<keyword evidence="5" id="KW-0347">Helicase</keyword>
<sequence>MRSFNPIKFANDVNNRFLNYQHTAFPLSDPDLSAQAKKLLKGGVDFQPLIKGPYLSISKSFKWGRNLKDLAEQGLVHPALPGLSEFPQMFMHQDKALEAILNGKHCLISTGTGSGKTESFLYPIFNHCLKLRDEGAPEGVVAILVYPMNALAIDQLYRLRSMLAGSGISFGMYIGTTATDQNALRNVHRMQPHEGKKEYRELAKRFSEDELMQVSPPEERITENEISKKPPRILLTNVKQLELLLTRAKDIQIFHQAPLKYLVFDEAHTYSGIAGAEVSCLIRRLRAISGKTSDEVISIGTSATIVDPELGEEAGKIFAQRFFGINADKIELIQEEYEEEEFPKERYKPNLPSVNTVELLDNILSALEKEDNDAISESYYKLTGKQISDKNDIPLSLYNSLKENEYIYQVFNKLTKPLSLKEAVNFIQRQLARTDYMATDQSSAEMLCYLTLGSAAQKEGNPLLRPKIHYFVKGLEGAVVGFDKDQNTDERKTRLFLSKEKAIEALAYDDKAFLPILVCKTCGQHYFEGFYRDLTFDRGKISGGQAEGDNTIWTPADEQQEYRVLLTDRFVSQIEDEEDLLTDRIERKTDEVYICSHCGTLQKNSEKYCSNPKCKRISTLKKLLAVILDESRILKSCPSCGARSKSSGRIIEPIRPLRAVTVSDVHILAQNMINAQSVDNQKMIVFTDNRQDAAFQAGWMQDHARRYRFRHLIYEYLKAKNSLVSITDIEHHLFEILSQDKNLGLMLAPEVYEFYSDETYSQEFINQLRYYIRIQLIRELGTSFTQKEGLEPWGLLNIVYEGVNGESEWIKSWSEKTGLNSDELASSISSLLDVFRRNRYLYDSKAPIFSRAWREGDREIQLGYLPLIMGPGGNAIPPKGLIEWPEQTKTIYQAYFRSLKGQSLPVNFIKKWNLSQDIFEKFLSELWKFLVDYTKILKPVILKTSNNRDLNAAHPVYQIDSSKLGIKTQWAKYHCSLCQRIHSRPTVNNVCTTMHCRGNLVFREPSNDNYNIDLLNNPFTMLMAQEHTAQVPPKRREEIEREFKKKNGRFNCLVATPTLELGVDIGALDMVLMRNVPPLPSNYWQRAGRAGRRQRLAVVYTYCRRSDHDQYFFDEPLRILEGVISTPKFNMRNEIMLRKHIHATVLSELIKIAIKKQSDQSHTETEIQEVKEILSDVFPTFIKSYLFESDGTYLKRPKDVSSLNIIIKKNEELLVNNALKVFREYWPAEDKSITDPEKLRSFILEMTYRLQEVVNLMHTRMLWAYNTQEKFLKYQNQRLLTPEEEKVLNRCKNFLKDLNRESQDNYTLNVLSEEGYLPGYGLYGGGFKAFAHQSYVGGGKNHPDFELSRASTIAVREFVPGNMIYANNGRFKVVLYRMTSFDESIKSRKFIVNLEKGKTYIKDLTENSSIQYSNSNLHELTALPISDCDVHYISRISDEELNRFQMPVTLLGELKKSRRGGSVYNIGDKEIQLLIGQSLQLVNVGPADQSAKGKLGYPICTICGGTRSPYSSDLELSHFREMHSQRCGREPVNIGLFAEAKVDGILIKQLESQSAAANLAEGIIVGSNLLLEMERGDLGYVIIQETDETFSLFIYDPMPGGSGLLNQIIDNWNKVISFSINSLANCPNRCETSCYSCLRTYYNVFNHSLLDRNQAQQILSQYSSNPILNYDIPPEEEVRHTEFNTGSTNIGEKSLATMLVEAGLPKFQEQVRISIGPPYNSTVPDLYFEDSIKNLTIAVYLDGLSKEIHGNVERRRMDLIIRNILESKGIKVVEIASSDLNNPKIMSLHFQKIAGYLNNQT</sequence>
<protein>
    <submittedName>
        <fullName evidence="5">DEAD/DEAH box helicase</fullName>
    </submittedName>
</protein>
<dbReference type="GO" id="GO:0005524">
    <property type="term" value="F:ATP binding"/>
    <property type="evidence" value="ECO:0007669"/>
    <property type="project" value="UniProtKB-KW"/>
</dbReference>
<dbReference type="InterPro" id="IPR027417">
    <property type="entry name" value="P-loop_NTPase"/>
</dbReference>
<dbReference type="GO" id="GO:0043138">
    <property type="term" value="F:3'-5' DNA helicase activity"/>
    <property type="evidence" value="ECO:0007669"/>
    <property type="project" value="TreeGrafter"/>
</dbReference>
<dbReference type="InterPro" id="IPR011545">
    <property type="entry name" value="DEAD/DEAH_box_helicase_dom"/>
</dbReference>
<dbReference type="InterPro" id="IPR014001">
    <property type="entry name" value="Helicase_ATP-bd"/>
</dbReference>
<evidence type="ECO:0000256" key="1">
    <source>
        <dbReference type="ARBA" id="ARBA00022741"/>
    </source>
</evidence>
<dbReference type="Gene3D" id="3.40.50.300">
    <property type="entry name" value="P-loop containing nucleotide triphosphate hydrolases"/>
    <property type="match status" value="2"/>
</dbReference>
<dbReference type="GO" id="GO:0036297">
    <property type="term" value="P:interstrand cross-link repair"/>
    <property type="evidence" value="ECO:0007669"/>
    <property type="project" value="TreeGrafter"/>
</dbReference>
<dbReference type="Pfam" id="PF00270">
    <property type="entry name" value="DEAD"/>
    <property type="match status" value="1"/>
</dbReference>
<keyword evidence="5" id="KW-0378">Hydrolase</keyword>
<organism evidence="5">
    <name type="scientific">Ignavibacterium album</name>
    <dbReference type="NCBI Taxonomy" id="591197"/>
    <lineage>
        <taxon>Bacteria</taxon>
        <taxon>Pseudomonadati</taxon>
        <taxon>Ignavibacteriota</taxon>
        <taxon>Ignavibacteria</taxon>
        <taxon>Ignavibacteriales</taxon>
        <taxon>Ignavibacteriaceae</taxon>
        <taxon>Ignavibacterium</taxon>
    </lineage>
</organism>
<dbReference type="InterPro" id="IPR001650">
    <property type="entry name" value="Helicase_C-like"/>
</dbReference>
<proteinExistence type="predicted"/>
<comment type="caution">
    <text evidence="5">The sequence shown here is derived from an EMBL/GenBank/DDBJ whole genome shotgun (WGS) entry which is preliminary data.</text>
</comment>
<reference evidence="5" key="1">
    <citation type="journal article" date="2020" name="mSystems">
        <title>Genome- and Community-Level Interaction Insights into Carbon Utilization and Element Cycling Functions of Hydrothermarchaeota in Hydrothermal Sediment.</title>
        <authorList>
            <person name="Zhou Z."/>
            <person name="Liu Y."/>
            <person name="Xu W."/>
            <person name="Pan J."/>
            <person name="Luo Z.H."/>
            <person name="Li M."/>
        </authorList>
    </citation>
    <scope>NUCLEOTIDE SEQUENCE [LARGE SCALE GENOMIC DNA]</scope>
    <source>
        <strain evidence="5">SpSt-500</strain>
    </source>
</reference>
<dbReference type="SMART" id="SM00487">
    <property type="entry name" value="DEXDc"/>
    <property type="match status" value="1"/>
</dbReference>
<dbReference type="InterPro" id="IPR018973">
    <property type="entry name" value="MZB"/>
</dbReference>
<dbReference type="SUPFAM" id="SSF52540">
    <property type="entry name" value="P-loop containing nucleoside triphosphate hydrolases"/>
    <property type="match status" value="2"/>
</dbReference>
<evidence type="ECO:0000256" key="2">
    <source>
        <dbReference type="ARBA" id="ARBA00022840"/>
    </source>
</evidence>